<evidence type="ECO:0000313" key="2">
    <source>
        <dbReference type="EMBL" id="SHG95033.1"/>
    </source>
</evidence>
<protein>
    <submittedName>
        <fullName evidence="2">Antibiotic biosynthesis monooxygenase</fullName>
    </submittedName>
</protein>
<dbReference type="EMBL" id="FQWL01000006">
    <property type="protein sequence ID" value="SHG95033.1"/>
    <property type="molecule type" value="Genomic_DNA"/>
</dbReference>
<dbReference type="STRING" id="570519.SAMN04488116_2993"/>
<keyword evidence="2" id="KW-0560">Oxidoreductase</keyword>
<dbReference type="Pfam" id="PF03992">
    <property type="entry name" value="ABM"/>
    <property type="match status" value="1"/>
</dbReference>
<dbReference type="GO" id="GO:0004497">
    <property type="term" value="F:monooxygenase activity"/>
    <property type="evidence" value="ECO:0007669"/>
    <property type="project" value="UniProtKB-KW"/>
</dbReference>
<name>A0A1M5P1G7_9FLAO</name>
<feature type="domain" description="ABM" evidence="1">
    <location>
        <begin position="1"/>
        <end position="67"/>
    </location>
</feature>
<evidence type="ECO:0000313" key="3">
    <source>
        <dbReference type="Proteomes" id="UP000184532"/>
    </source>
</evidence>
<dbReference type="Gene3D" id="3.30.70.100">
    <property type="match status" value="1"/>
</dbReference>
<keyword evidence="2" id="KW-0503">Monooxygenase</keyword>
<dbReference type="OrthoDB" id="582415at2"/>
<reference evidence="3" key="1">
    <citation type="submission" date="2016-11" db="EMBL/GenBank/DDBJ databases">
        <authorList>
            <person name="Varghese N."/>
            <person name="Submissions S."/>
        </authorList>
    </citation>
    <scope>NUCLEOTIDE SEQUENCE [LARGE SCALE GENOMIC DNA]</scope>
    <source>
        <strain evidence="3">DSM 22638</strain>
    </source>
</reference>
<dbReference type="InterPro" id="IPR011008">
    <property type="entry name" value="Dimeric_a/b-barrel"/>
</dbReference>
<evidence type="ECO:0000259" key="1">
    <source>
        <dbReference type="Pfam" id="PF03992"/>
    </source>
</evidence>
<dbReference type="SUPFAM" id="SSF54909">
    <property type="entry name" value="Dimeric alpha+beta barrel"/>
    <property type="match status" value="1"/>
</dbReference>
<dbReference type="RefSeq" id="WP_073181079.1">
    <property type="nucleotide sequence ID" value="NZ_FQWL01000006.1"/>
</dbReference>
<dbReference type="AlphaFoldDB" id="A0A1M5P1G7"/>
<organism evidence="2 3">
    <name type="scientific">Flagellimonas flava</name>
    <dbReference type="NCBI Taxonomy" id="570519"/>
    <lineage>
        <taxon>Bacteria</taxon>
        <taxon>Pseudomonadati</taxon>
        <taxon>Bacteroidota</taxon>
        <taxon>Flavobacteriia</taxon>
        <taxon>Flavobacteriales</taxon>
        <taxon>Flavobacteriaceae</taxon>
        <taxon>Flagellimonas</taxon>
    </lineage>
</organism>
<accession>A0A1M5P1G7</accession>
<dbReference type="InterPro" id="IPR007138">
    <property type="entry name" value="ABM_dom"/>
</dbReference>
<proteinExistence type="predicted"/>
<sequence length="98" mass="11250">MIIRVFTAEVPLELHNEFEEKFKAISVPLVNSQHGLLNLEIARPTTWNPKTYLMVSKWATKEDIINFAGQNWNQAHIPAGMEKYIESCTIAHFVDIPI</sequence>
<gene>
    <name evidence="2" type="ORF">SAMN04488116_2993</name>
</gene>
<keyword evidence="3" id="KW-1185">Reference proteome</keyword>
<dbReference type="Proteomes" id="UP000184532">
    <property type="component" value="Unassembled WGS sequence"/>
</dbReference>